<keyword evidence="3" id="KW-0812">Transmembrane</keyword>
<evidence type="ECO:0000256" key="3">
    <source>
        <dbReference type="SAM" id="Phobius"/>
    </source>
</evidence>
<dbReference type="SMART" id="SM00421">
    <property type="entry name" value="HTH_LUXR"/>
    <property type="match status" value="1"/>
</dbReference>
<dbReference type="Proteomes" id="UP000680038">
    <property type="component" value="Unassembled WGS sequence"/>
</dbReference>
<dbReference type="InterPro" id="IPR000792">
    <property type="entry name" value="Tscrpt_reg_LuxR_C"/>
</dbReference>
<gene>
    <name evidence="5" type="ORF">DYBT9275_02423</name>
</gene>
<dbReference type="InterPro" id="IPR011990">
    <property type="entry name" value="TPR-like_helical_dom_sf"/>
</dbReference>
<dbReference type="GO" id="GO:0003677">
    <property type="term" value="F:DNA binding"/>
    <property type="evidence" value="ECO:0007669"/>
    <property type="project" value="InterPro"/>
</dbReference>
<dbReference type="InterPro" id="IPR016032">
    <property type="entry name" value="Sig_transdc_resp-reg_C-effctor"/>
</dbReference>
<keyword evidence="3" id="KW-0472">Membrane</keyword>
<dbReference type="SUPFAM" id="SSF46894">
    <property type="entry name" value="C-terminal effector domain of the bipartite response regulators"/>
    <property type="match status" value="1"/>
</dbReference>
<dbReference type="EMBL" id="CAJRAF010000002">
    <property type="protein sequence ID" value="CAG5000245.1"/>
    <property type="molecule type" value="Genomic_DNA"/>
</dbReference>
<feature type="coiled-coil region" evidence="2">
    <location>
        <begin position="431"/>
        <end position="465"/>
    </location>
</feature>
<dbReference type="PROSITE" id="PS50005">
    <property type="entry name" value="TPR"/>
    <property type="match status" value="1"/>
</dbReference>
<dbReference type="SMART" id="SM00028">
    <property type="entry name" value="TPR"/>
    <property type="match status" value="2"/>
</dbReference>
<feature type="transmembrane region" description="Helical" evidence="3">
    <location>
        <begin position="397"/>
        <end position="414"/>
    </location>
</feature>
<comment type="caution">
    <text evidence="5">The sequence shown here is derived from an EMBL/GenBank/DDBJ whole genome shotgun (WGS) entry which is preliminary data.</text>
</comment>
<dbReference type="Pfam" id="PF13181">
    <property type="entry name" value="TPR_8"/>
    <property type="match status" value="1"/>
</dbReference>
<dbReference type="Gene3D" id="1.10.10.10">
    <property type="entry name" value="Winged helix-like DNA-binding domain superfamily/Winged helix DNA-binding domain"/>
    <property type="match status" value="1"/>
</dbReference>
<protein>
    <recommendedName>
        <fullName evidence="4">HTH luxR-type domain-containing protein</fullName>
    </recommendedName>
</protein>
<feature type="coiled-coil region" evidence="2">
    <location>
        <begin position="367"/>
        <end position="396"/>
    </location>
</feature>
<sequence>MNSRALYFSFLLTFFSAVHTFGQYEKILNKTYPQRYTEVGKIYVRAISNPDSASAFREANTLKALAIQSGDKDLELETDLLKAYYMTAWHKLERDTIESKIQTLISRAAREHNLQINARALKVLGDYYWFELKNYELGFQTYILLEQLLQRVSIKELPDKVYHLQNMAQAYHNFSDYRKALHLFIQIVNLDPDNDPRGSQNSALYAIGKIHRQLGNLDSSDHYYRKILNNTKSINYATWKGIANGGLGQNYFFRGEYDKAIPFLRYDADLALEQKDYGLASGSLITLADIFLKRNDLPKAEHYALLARKCLSMAEPDRYKYFQELYPVLGKLYAAKGVTRLVGPYLDSAMFAKDSITRQFNAMQMMRARQKIELQAHRAEIEKVDADNRLKILERNMLIAVVILVAITSSYFFYNLHRRHRQQQLLQAREIRMKEEELASATHQLKEFAKNISEKSRLIEQLEFQQGLGADAEILSQLRENTILTQDEWEYFKKLFEKVHSGYLYRLREKFPDLTQAEIRFIALLKLGLDYKEMSSTLGVSSQAVRTTKYRLLKKIDLPDDRSLEELMKHI</sequence>
<evidence type="ECO:0000256" key="2">
    <source>
        <dbReference type="SAM" id="Coils"/>
    </source>
</evidence>
<name>A0A916JE35_9BACT</name>
<organism evidence="5 6">
    <name type="scientific">Dyadobacter helix</name>
    <dbReference type="NCBI Taxonomy" id="2822344"/>
    <lineage>
        <taxon>Bacteria</taxon>
        <taxon>Pseudomonadati</taxon>
        <taxon>Bacteroidota</taxon>
        <taxon>Cytophagia</taxon>
        <taxon>Cytophagales</taxon>
        <taxon>Spirosomataceae</taxon>
        <taxon>Dyadobacter</taxon>
    </lineage>
</organism>
<dbReference type="Gene3D" id="1.25.40.10">
    <property type="entry name" value="Tetratricopeptide repeat domain"/>
    <property type="match status" value="1"/>
</dbReference>
<feature type="domain" description="HTH luxR-type" evidence="4">
    <location>
        <begin position="511"/>
        <end position="568"/>
    </location>
</feature>
<keyword evidence="3" id="KW-1133">Transmembrane helix</keyword>
<proteinExistence type="predicted"/>
<dbReference type="InterPro" id="IPR036388">
    <property type="entry name" value="WH-like_DNA-bd_sf"/>
</dbReference>
<evidence type="ECO:0000259" key="4">
    <source>
        <dbReference type="SMART" id="SM00421"/>
    </source>
</evidence>
<dbReference type="RefSeq" id="WP_215239060.1">
    <property type="nucleotide sequence ID" value="NZ_CAJRAF010000002.1"/>
</dbReference>
<dbReference type="SUPFAM" id="SSF48452">
    <property type="entry name" value="TPR-like"/>
    <property type="match status" value="1"/>
</dbReference>
<dbReference type="AlphaFoldDB" id="A0A916JE35"/>
<reference evidence="5" key="1">
    <citation type="submission" date="2021-04" db="EMBL/GenBank/DDBJ databases">
        <authorList>
            <person name="Rodrigo-Torres L."/>
            <person name="Arahal R. D."/>
            <person name="Lucena T."/>
        </authorList>
    </citation>
    <scope>NUCLEOTIDE SEQUENCE</scope>
    <source>
        <strain evidence="5">CECT 9275</strain>
    </source>
</reference>
<keyword evidence="1" id="KW-0802">TPR repeat</keyword>
<evidence type="ECO:0000313" key="5">
    <source>
        <dbReference type="EMBL" id="CAG5000245.1"/>
    </source>
</evidence>
<evidence type="ECO:0000313" key="6">
    <source>
        <dbReference type="Proteomes" id="UP000680038"/>
    </source>
</evidence>
<accession>A0A916JE35</accession>
<keyword evidence="6" id="KW-1185">Reference proteome</keyword>
<keyword evidence="2" id="KW-0175">Coiled coil</keyword>
<feature type="repeat" description="TPR" evidence="1">
    <location>
        <begin position="161"/>
        <end position="194"/>
    </location>
</feature>
<evidence type="ECO:0000256" key="1">
    <source>
        <dbReference type="PROSITE-ProRule" id="PRU00339"/>
    </source>
</evidence>
<dbReference type="GO" id="GO:0006355">
    <property type="term" value="P:regulation of DNA-templated transcription"/>
    <property type="evidence" value="ECO:0007669"/>
    <property type="project" value="InterPro"/>
</dbReference>
<dbReference type="InterPro" id="IPR019734">
    <property type="entry name" value="TPR_rpt"/>
</dbReference>